<organism evidence="6 7">
    <name type="scientific">Chrysochromulina tobinii</name>
    <dbReference type="NCBI Taxonomy" id="1460289"/>
    <lineage>
        <taxon>Eukaryota</taxon>
        <taxon>Haptista</taxon>
        <taxon>Haptophyta</taxon>
        <taxon>Prymnesiophyceae</taxon>
        <taxon>Prymnesiales</taxon>
        <taxon>Chrysochromulinaceae</taxon>
        <taxon>Chrysochromulina</taxon>
    </lineage>
</organism>
<proteinExistence type="predicted"/>
<feature type="repeat" description="ARM" evidence="4">
    <location>
        <begin position="613"/>
        <end position="655"/>
    </location>
</feature>
<dbReference type="InterPro" id="IPR011990">
    <property type="entry name" value="TPR-like_helical_dom_sf"/>
</dbReference>
<dbReference type="SUPFAM" id="SSF48371">
    <property type="entry name" value="ARM repeat"/>
    <property type="match status" value="1"/>
</dbReference>
<protein>
    <recommendedName>
        <fullName evidence="3">Protein unc-45 homolog B</fullName>
    </recommendedName>
</protein>
<feature type="repeat" description="ARM" evidence="4">
    <location>
        <begin position="363"/>
        <end position="405"/>
    </location>
</feature>
<dbReference type="Proteomes" id="UP000037460">
    <property type="component" value="Unassembled WGS sequence"/>
</dbReference>
<dbReference type="SUPFAM" id="SSF48452">
    <property type="entry name" value="TPR-like"/>
    <property type="match status" value="1"/>
</dbReference>
<evidence type="ECO:0000256" key="5">
    <source>
        <dbReference type="SAM" id="MobiDB-lite"/>
    </source>
</evidence>
<dbReference type="OrthoDB" id="512473at2759"/>
<accession>A0A0M0JLP8</accession>
<dbReference type="SUPFAM" id="SSF64268">
    <property type="entry name" value="PX domain"/>
    <property type="match status" value="1"/>
</dbReference>
<reference evidence="7" key="1">
    <citation type="journal article" date="2015" name="PLoS Genet.">
        <title>Genome Sequence and Transcriptome Analyses of Chrysochromulina tobin: Metabolic Tools for Enhanced Algal Fitness in the Prominent Order Prymnesiales (Haptophyceae).</title>
        <authorList>
            <person name="Hovde B.T."/>
            <person name="Deodato C.R."/>
            <person name="Hunsperger H.M."/>
            <person name="Ryken S.A."/>
            <person name="Yost W."/>
            <person name="Jha R.K."/>
            <person name="Patterson J."/>
            <person name="Monnat R.J. Jr."/>
            <person name="Barlow S.B."/>
            <person name="Starkenburg S.R."/>
            <person name="Cattolico R.A."/>
        </authorList>
    </citation>
    <scope>NUCLEOTIDE SEQUENCE</scope>
    <source>
        <strain evidence="7">CCMP291</strain>
    </source>
</reference>
<comment type="subcellular location">
    <subcellularLocation>
        <location evidence="1">Cytoplasm</location>
        <location evidence="1">Myofibril</location>
        <location evidence="1">Sarcomere</location>
        <location evidence="1">A band</location>
    </subcellularLocation>
    <subcellularLocation>
        <location evidence="2">Cytoplasm</location>
        <location evidence="2">Myofibril</location>
        <location evidence="2">Sarcomere</location>
        <location evidence="2">Z line</location>
    </subcellularLocation>
</comment>
<feature type="repeat" description="ARM" evidence="4">
    <location>
        <begin position="487"/>
        <end position="529"/>
    </location>
</feature>
<dbReference type="InterPro" id="IPR049039">
    <property type="entry name" value="RMD1-3_a_helical_rpt"/>
</dbReference>
<dbReference type="InterPro" id="IPR011989">
    <property type="entry name" value="ARM-like"/>
</dbReference>
<evidence type="ECO:0000256" key="2">
    <source>
        <dbReference type="ARBA" id="ARBA00004216"/>
    </source>
</evidence>
<feature type="region of interest" description="Disordered" evidence="5">
    <location>
        <begin position="300"/>
        <end position="325"/>
    </location>
</feature>
<gene>
    <name evidence="6" type="ORF">Ctob_000783</name>
</gene>
<keyword evidence="7" id="KW-1185">Reference proteome</keyword>
<dbReference type="Pfam" id="PF00514">
    <property type="entry name" value="Arm"/>
    <property type="match status" value="5"/>
</dbReference>
<evidence type="ECO:0000256" key="3">
    <source>
        <dbReference type="ARBA" id="ARBA00020768"/>
    </source>
</evidence>
<dbReference type="Gene3D" id="1.25.10.10">
    <property type="entry name" value="Leucine-rich Repeat Variant"/>
    <property type="match status" value="3"/>
</dbReference>
<dbReference type="EMBL" id="JWZX01002709">
    <property type="protein sequence ID" value="KOO27486.1"/>
    <property type="molecule type" value="Genomic_DNA"/>
</dbReference>
<feature type="repeat" description="ARM" evidence="4">
    <location>
        <begin position="404"/>
        <end position="446"/>
    </location>
</feature>
<sequence length="998" mass="107651">MSESSLKYYERHKTLIEDVIGKSIDEALSTQPENPIVTIAAALLKRCQVESAADAALLRSAFPQHHARGPDEVTASLAALGLDRFQDLQSQRPDWFVEKEITLEGACAHEYADEVLAVSHRWEQPAEPDTEGKQFAAIRKYVRGKPAIKLVWVDFSCAPQKERTPAEELVFKRTLRFVNLLFLGSRVLILCDLTYMTRFWTLLEAWISMQMTTDDGLVPAPREKRRCDIVPIHLASTGTASELETLVADKSLEQIYAMLESPDIHVTRQKDKNTQLPKLLGLDHQVRLVVRKMAPPMLTLAGGARGPSRGGAGVGTGADAPAPSKDERLQRLVEQVRSGSAYAAGALADMRENESRVAIARAGGIEPLVALLTAQEPAAGAEAARALRNLANNTENKVLIAQAGAVAPLVTLVQSGTDGQKEQAAGALRNLAVKNAENQEKIAKAGAITPLVTLVQSGTDGQKEYAAGALRNLAFNAENKVLIAQAGAIAPLVTLVKSGTDGQKEYAARALRNLADNNAENQVLIAQAGAIAPLVTMVQSGTTDGQKENAAAALFFLADIAENKVLIAQAGAITAPLVTLVKSGTDGQKEYAAAALFNLAVNAENKVLIAQAGAIAPLVTLKQSGTAGQKENAAGALTSLALNDENKVLIAQAAVTEYCVKVYRELSRGEQRPLGEHWHRYSAFSQLHDRLGVFPGAFPVDKKRWVHTDQVHEHREAQLNQYMARLLARYEALAAKQRLYATAEAPGTAPHEADELPAALRAFLGVEGDEAKVMRWFLGVSSTSYETGGGKLGGNGGSHGELAEDAVEEQPPDGRRAKERAAEALETARRALETAPDDAAAHIWYGQAVGTHAKVFDPGLGQGRVCNVLVQHWDRAVELAPQDPLPYHLLGSFAFHTSALPWATQSIVRTLSPGLRKFTADDAMELLRHSEARMPSPPSHYAVTNRSMLGRLHLRKGQKGEARVWLDKALDTALELDKALDRSAQKAADEARKARAKL</sequence>
<dbReference type="GO" id="GO:0035091">
    <property type="term" value="F:phosphatidylinositol binding"/>
    <property type="evidence" value="ECO:0007669"/>
    <property type="project" value="InterPro"/>
</dbReference>
<comment type="caution">
    <text evidence="6">The sequence shown here is derived from an EMBL/GenBank/DDBJ whole genome shotgun (WGS) entry which is preliminary data.</text>
</comment>
<dbReference type="InterPro" id="IPR016024">
    <property type="entry name" value="ARM-type_fold"/>
</dbReference>
<dbReference type="InterPro" id="IPR036871">
    <property type="entry name" value="PX_dom_sf"/>
</dbReference>
<dbReference type="Pfam" id="PF21033">
    <property type="entry name" value="RMD1-3"/>
    <property type="match status" value="1"/>
</dbReference>
<name>A0A0M0JLP8_9EUKA</name>
<dbReference type="InterPro" id="IPR000225">
    <property type="entry name" value="Armadillo"/>
</dbReference>
<feature type="compositionally biased region" description="Gly residues" evidence="5">
    <location>
        <begin position="788"/>
        <end position="799"/>
    </location>
</feature>
<feature type="compositionally biased region" description="Gly residues" evidence="5">
    <location>
        <begin position="303"/>
        <end position="316"/>
    </location>
</feature>
<feature type="region of interest" description="Disordered" evidence="5">
    <location>
        <begin position="788"/>
        <end position="816"/>
    </location>
</feature>
<evidence type="ECO:0000313" key="6">
    <source>
        <dbReference type="EMBL" id="KOO27486.1"/>
    </source>
</evidence>
<dbReference type="Gene3D" id="1.25.40.10">
    <property type="entry name" value="Tetratricopeptide repeat domain"/>
    <property type="match status" value="1"/>
</dbReference>
<feature type="repeat" description="ARM" evidence="4">
    <location>
        <begin position="446"/>
        <end position="488"/>
    </location>
</feature>
<evidence type="ECO:0000313" key="7">
    <source>
        <dbReference type="Proteomes" id="UP000037460"/>
    </source>
</evidence>
<evidence type="ECO:0000256" key="4">
    <source>
        <dbReference type="PROSITE-ProRule" id="PRU00259"/>
    </source>
</evidence>
<dbReference type="AlphaFoldDB" id="A0A0M0JLP8"/>
<dbReference type="PANTHER" id="PTHR23315:SF7">
    <property type="entry name" value="U-BOX DOMAIN-CONTAINING PROTEIN 4"/>
    <property type="match status" value="1"/>
</dbReference>
<dbReference type="SMART" id="SM00185">
    <property type="entry name" value="ARM"/>
    <property type="match status" value="7"/>
</dbReference>
<dbReference type="PANTHER" id="PTHR23315">
    <property type="entry name" value="U BOX DOMAIN-CONTAINING"/>
    <property type="match status" value="1"/>
</dbReference>
<evidence type="ECO:0000256" key="1">
    <source>
        <dbReference type="ARBA" id="ARBA00004161"/>
    </source>
</evidence>
<dbReference type="PROSITE" id="PS50176">
    <property type="entry name" value="ARM_REPEAT"/>
    <property type="match status" value="5"/>
</dbReference>